<keyword evidence="10" id="KW-1185">Reference proteome</keyword>
<dbReference type="Ensembl" id="ENSHCOT00000000952.1">
    <property type="protein sequence ID" value="ENSHCOP00000008056.1"/>
    <property type="gene ID" value="ENSHCOG00000010212.1"/>
</dbReference>
<dbReference type="GO" id="GO:0008270">
    <property type="term" value="F:zinc ion binding"/>
    <property type="evidence" value="ECO:0007669"/>
    <property type="project" value="UniProtKB-KW"/>
</dbReference>
<dbReference type="PANTHER" id="PTHR16515">
    <property type="entry name" value="PR DOMAIN ZINC FINGER PROTEIN"/>
    <property type="match status" value="1"/>
</dbReference>
<keyword evidence="5" id="KW-0862">Zinc</keyword>
<dbReference type="GO" id="GO:0005634">
    <property type="term" value="C:nucleus"/>
    <property type="evidence" value="ECO:0007669"/>
    <property type="project" value="UniProtKB-SubCell"/>
</dbReference>
<dbReference type="FunFam" id="3.30.160.60:FF:000100">
    <property type="entry name" value="Zinc finger 45-like"/>
    <property type="match status" value="1"/>
</dbReference>
<feature type="domain" description="C2H2-type" evidence="8">
    <location>
        <begin position="220"/>
        <end position="247"/>
    </location>
</feature>
<accession>A0A3Q2Y534</accession>
<protein>
    <recommendedName>
        <fullName evidence="8">C2H2-type domain-containing protein</fullName>
    </recommendedName>
</protein>
<evidence type="ECO:0000259" key="8">
    <source>
        <dbReference type="PROSITE" id="PS50157"/>
    </source>
</evidence>
<dbReference type="GO" id="GO:0010468">
    <property type="term" value="P:regulation of gene expression"/>
    <property type="evidence" value="ECO:0007669"/>
    <property type="project" value="TreeGrafter"/>
</dbReference>
<dbReference type="PROSITE" id="PS00028">
    <property type="entry name" value="ZINC_FINGER_C2H2_1"/>
    <property type="match status" value="4"/>
</dbReference>
<dbReference type="SMART" id="SM00355">
    <property type="entry name" value="ZnF_C2H2"/>
    <property type="match status" value="4"/>
</dbReference>
<feature type="domain" description="C2H2-type" evidence="8">
    <location>
        <begin position="192"/>
        <end position="219"/>
    </location>
</feature>
<feature type="domain" description="C2H2-type" evidence="8">
    <location>
        <begin position="248"/>
        <end position="275"/>
    </location>
</feature>
<evidence type="ECO:0000256" key="2">
    <source>
        <dbReference type="ARBA" id="ARBA00022723"/>
    </source>
</evidence>
<dbReference type="OMA" id="ELHISCA"/>
<comment type="subcellular location">
    <subcellularLocation>
        <location evidence="1">Nucleus</location>
    </subcellularLocation>
</comment>
<evidence type="ECO:0000313" key="9">
    <source>
        <dbReference type="Ensembl" id="ENSHCOP00000008056.1"/>
    </source>
</evidence>
<name>A0A3Q2Y534_HIPCM</name>
<sequence length="276" mass="30047">HAVEEIPDVILIKDEEDTGGCEPSESQDTFLNPSVQSEVATGPQNIEPVGSSSLTGSNKELRIISVCGRGQGPLQDEIETLFAPTDQQVFNSQDLTVTQDGFLNVFPSASDRAPLKTSQLDRLPSSQTTILRTADSTGGHPSHIDQFPQQLNAIFPSHTVNKSLDCNFCGMPFPSREDLMAHKATHTGELHISCAMCGKSFANKTTLGIHMRIHTGEKPYACSLCGKRFTQNGSLKIHLRTHSGEKPYSCSQCAASFNNPSNLRRHMMTHNTNGPL</sequence>
<dbReference type="InterPro" id="IPR013087">
    <property type="entry name" value="Znf_C2H2_type"/>
</dbReference>
<dbReference type="SUPFAM" id="SSF57667">
    <property type="entry name" value="beta-beta-alpha zinc fingers"/>
    <property type="match status" value="2"/>
</dbReference>
<dbReference type="FunFam" id="3.30.160.60:FF:000358">
    <property type="entry name" value="zinc finger protein 24"/>
    <property type="match status" value="1"/>
</dbReference>
<dbReference type="GeneTree" id="ENSGT01150000286958"/>
<dbReference type="FunFam" id="3.30.160.60:FF:000765">
    <property type="entry name" value="Zinc finger 45-like"/>
    <property type="match status" value="1"/>
</dbReference>
<keyword evidence="2" id="KW-0479">Metal-binding</keyword>
<evidence type="ECO:0000256" key="1">
    <source>
        <dbReference type="ARBA" id="ARBA00004123"/>
    </source>
</evidence>
<evidence type="ECO:0000256" key="4">
    <source>
        <dbReference type="ARBA" id="ARBA00022771"/>
    </source>
</evidence>
<dbReference type="Pfam" id="PF00096">
    <property type="entry name" value="zf-C2H2"/>
    <property type="match status" value="4"/>
</dbReference>
<dbReference type="Gene3D" id="3.30.160.60">
    <property type="entry name" value="Classic Zinc Finger"/>
    <property type="match status" value="4"/>
</dbReference>
<reference evidence="9" key="1">
    <citation type="submission" date="2025-08" db="UniProtKB">
        <authorList>
            <consortium name="Ensembl"/>
        </authorList>
    </citation>
    <scope>IDENTIFICATION</scope>
</reference>
<evidence type="ECO:0000256" key="7">
    <source>
        <dbReference type="PROSITE-ProRule" id="PRU00042"/>
    </source>
</evidence>
<reference evidence="9" key="2">
    <citation type="submission" date="2025-09" db="UniProtKB">
        <authorList>
            <consortium name="Ensembl"/>
        </authorList>
    </citation>
    <scope>IDENTIFICATION</scope>
</reference>
<evidence type="ECO:0000313" key="10">
    <source>
        <dbReference type="Proteomes" id="UP000264820"/>
    </source>
</evidence>
<keyword evidence="3" id="KW-0677">Repeat</keyword>
<evidence type="ECO:0000256" key="5">
    <source>
        <dbReference type="ARBA" id="ARBA00022833"/>
    </source>
</evidence>
<proteinExistence type="predicted"/>
<dbReference type="AlphaFoldDB" id="A0A3Q2Y534"/>
<dbReference type="InterPro" id="IPR050331">
    <property type="entry name" value="Zinc_finger"/>
</dbReference>
<feature type="domain" description="C2H2-type" evidence="8">
    <location>
        <begin position="164"/>
        <end position="191"/>
    </location>
</feature>
<organism evidence="9 10">
    <name type="scientific">Hippocampus comes</name>
    <name type="common">Tiger tail seahorse</name>
    <dbReference type="NCBI Taxonomy" id="109280"/>
    <lineage>
        <taxon>Eukaryota</taxon>
        <taxon>Metazoa</taxon>
        <taxon>Chordata</taxon>
        <taxon>Craniata</taxon>
        <taxon>Vertebrata</taxon>
        <taxon>Euteleostomi</taxon>
        <taxon>Actinopterygii</taxon>
        <taxon>Neopterygii</taxon>
        <taxon>Teleostei</taxon>
        <taxon>Neoteleostei</taxon>
        <taxon>Acanthomorphata</taxon>
        <taxon>Syngnathiaria</taxon>
        <taxon>Syngnathiformes</taxon>
        <taxon>Syngnathoidei</taxon>
        <taxon>Syngnathidae</taxon>
        <taxon>Hippocampus</taxon>
    </lineage>
</organism>
<dbReference type="InterPro" id="IPR036236">
    <property type="entry name" value="Znf_C2H2_sf"/>
</dbReference>
<evidence type="ECO:0000256" key="3">
    <source>
        <dbReference type="ARBA" id="ARBA00022737"/>
    </source>
</evidence>
<evidence type="ECO:0000256" key="6">
    <source>
        <dbReference type="ARBA" id="ARBA00023242"/>
    </source>
</evidence>
<dbReference type="PROSITE" id="PS50157">
    <property type="entry name" value="ZINC_FINGER_C2H2_2"/>
    <property type="match status" value="4"/>
</dbReference>
<dbReference type="PANTHER" id="PTHR16515:SF49">
    <property type="entry name" value="GASTRULA ZINC FINGER PROTEIN XLCGF49.1-LIKE-RELATED"/>
    <property type="match status" value="1"/>
</dbReference>
<keyword evidence="6" id="KW-0539">Nucleus</keyword>
<dbReference type="Proteomes" id="UP000264820">
    <property type="component" value="Unplaced"/>
</dbReference>
<keyword evidence="4 7" id="KW-0863">Zinc-finger</keyword>